<dbReference type="GO" id="GO:0003677">
    <property type="term" value="F:DNA binding"/>
    <property type="evidence" value="ECO:0007669"/>
    <property type="project" value="UniProtKB-KW"/>
</dbReference>
<feature type="region of interest" description="Disordered" evidence="5">
    <location>
        <begin position="730"/>
        <end position="753"/>
    </location>
</feature>
<proteinExistence type="inferred from homology"/>
<dbReference type="Pfam" id="PF01526">
    <property type="entry name" value="DDE_Tnp_Tn3"/>
    <property type="match status" value="1"/>
</dbReference>
<evidence type="ECO:0000259" key="7">
    <source>
        <dbReference type="Pfam" id="PF13700"/>
    </source>
</evidence>
<evidence type="ECO:0000256" key="3">
    <source>
        <dbReference type="ARBA" id="ARBA00023125"/>
    </source>
</evidence>
<evidence type="ECO:0000256" key="1">
    <source>
        <dbReference type="ARBA" id="ARBA00009402"/>
    </source>
</evidence>
<evidence type="ECO:0000313" key="8">
    <source>
        <dbReference type="EMBL" id="WYF46344.1"/>
    </source>
</evidence>
<reference evidence="8" key="1">
    <citation type="submission" date="2024-03" db="EMBL/GenBank/DDBJ databases">
        <title>Deinococcus weizhi sp. nov., isolated from human skin.</title>
        <authorList>
            <person name="Wei Z."/>
            <person name="Tian F."/>
            <person name="Yang C."/>
            <person name="Xin L.T."/>
            <person name="Wen Z.J."/>
            <person name="Lan K.C."/>
            <person name="Yu L."/>
            <person name="Zhe W."/>
            <person name="Dan F.D."/>
            <person name="Jun W."/>
            <person name="Rui Z."/>
            <person name="Yong X.J."/>
            <person name="Ting Y."/>
            <person name="Wei X."/>
            <person name="Xu Z.G."/>
            <person name="Xin Z."/>
            <person name="Dong F.G."/>
            <person name="Ni X.M."/>
            <person name="Zheng M.G."/>
            <person name="Chun Y."/>
            <person name="Qian W.X."/>
        </authorList>
    </citation>
    <scope>NUCLEOTIDE SEQUENCE</scope>
    <source>
        <strain evidence="8">VB142</strain>
    </source>
</reference>
<keyword evidence="2" id="KW-0815">Transposition</keyword>
<dbReference type="GO" id="GO:0006313">
    <property type="term" value="P:DNA transposition"/>
    <property type="evidence" value="ECO:0007669"/>
    <property type="project" value="InterPro"/>
</dbReference>
<dbReference type="InterPro" id="IPR047653">
    <property type="entry name" value="Tn3-like_transpos"/>
</dbReference>
<keyword evidence="3" id="KW-0238">DNA-binding</keyword>
<dbReference type="GO" id="GO:0004803">
    <property type="term" value="F:transposase activity"/>
    <property type="evidence" value="ECO:0007669"/>
    <property type="project" value="InterPro"/>
</dbReference>
<evidence type="ECO:0000256" key="4">
    <source>
        <dbReference type="ARBA" id="ARBA00023172"/>
    </source>
</evidence>
<dbReference type="AlphaFoldDB" id="A0AAU6Q810"/>
<dbReference type="EMBL" id="CP149783">
    <property type="protein sequence ID" value="WYF46344.1"/>
    <property type="molecule type" value="Genomic_DNA"/>
</dbReference>
<comment type="similarity">
    <text evidence="1">Belongs to the transposase 7 family.</text>
</comment>
<feature type="domain" description="Tn3 transposase DDE" evidence="6">
    <location>
        <begin position="582"/>
        <end position="733"/>
    </location>
</feature>
<evidence type="ECO:0000256" key="5">
    <source>
        <dbReference type="SAM" id="MobiDB-lite"/>
    </source>
</evidence>
<feature type="compositionally biased region" description="Basic and acidic residues" evidence="5">
    <location>
        <begin position="741"/>
        <end position="753"/>
    </location>
</feature>
<gene>
    <name evidence="8" type="ORF">WDJ50_14855</name>
</gene>
<dbReference type="Pfam" id="PF13700">
    <property type="entry name" value="DUF4158"/>
    <property type="match status" value="1"/>
</dbReference>
<sequence length="753" mass="86324">MKQDWSPEELSCYFTLSIPERQFLSDRKGSVQLGLAVLLKTFQWQGNFLLRPRDAPEAVVSFLAEQLRLPAALFAEVDWSLQHRSHQRHRHMVMTFCHFRPFDAGDEAGLVEHLTPLVTDLNPDGEALKQCALEFLRAERVVPPVVERLRRAMRLAVTAQESRWSTVILERLPAEVRLKLDALISTDTPDESQQPLLVIRSPLATIKDTADRVKVDTVLEELQKLQELRAIGLPNTLFEGIPPKVIHQYRRRAASEPPRELRRHPLQVRYVLLAALCRERQIEVTDDLVELLISIAHHIGTKAENKVEAELLRQLRRVRGKTNLLFKVAKAARTAPDGVVKEVIYPVVPETVLDDLIKEMEADKGYDRQVRLVTRNSYGHHYRRAVRLLLEALEFQCNNDAHRPIMQALELLEKYRDRKIQSFPVKEDVPLGGVVRDDWQDLVLDNPETRRVNRVTYEMCVLSTLREKIRCKEVWVQGAGRFRNPDDDLPHDFEEKREAYYAALDQPGEAKRFTETLRERMEQALAALDRELPSNSSVKIVTTKKGKGRISLGKLEPLPDPPNITRLTAALVQHWPMTNLLDVLKETALRTGFTESFHTVGTRESMNREVWQRRLLLCLHGIGTNAGLKRMCSGGGEDSFADLQYLRRRYVHRDQLRDAIARICNAIFEVREAHLWGEGTTACASDSKKFGAWDQNLMTEWHARYGGPGVMVYWHVEKNSVCIYSQLKSCSSTKQPPSKDGGVKRTTESRDTR</sequence>
<accession>A0AAU6Q810</accession>
<dbReference type="InterPro" id="IPR002513">
    <property type="entry name" value="Tn3_Tnp_DDE_dom"/>
</dbReference>
<feature type="domain" description="DUF4158" evidence="7">
    <location>
        <begin position="2"/>
        <end position="152"/>
    </location>
</feature>
<evidence type="ECO:0000256" key="2">
    <source>
        <dbReference type="ARBA" id="ARBA00022578"/>
    </source>
</evidence>
<protein>
    <submittedName>
        <fullName evidence="8">Tn3 family transposase</fullName>
    </submittedName>
</protein>
<evidence type="ECO:0000259" key="6">
    <source>
        <dbReference type="Pfam" id="PF01526"/>
    </source>
</evidence>
<dbReference type="NCBIfam" id="NF033527">
    <property type="entry name" value="transpos_Tn3"/>
    <property type="match status" value="1"/>
</dbReference>
<name>A0AAU6Q810_9DEIO</name>
<keyword evidence="4" id="KW-0233">DNA recombination</keyword>
<organism evidence="8">
    <name type="scientific">Deinococcus sp. VB142</name>
    <dbReference type="NCBI Taxonomy" id="3112952"/>
    <lineage>
        <taxon>Bacteria</taxon>
        <taxon>Thermotogati</taxon>
        <taxon>Deinococcota</taxon>
        <taxon>Deinococci</taxon>
        <taxon>Deinococcales</taxon>
        <taxon>Deinococcaceae</taxon>
        <taxon>Deinococcus</taxon>
    </lineage>
</organism>
<dbReference type="RefSeq" id="WP_339097822.1">
    <property type="nucleotide sequence ID" value="NZ_CP149783.1"/>
</dbReference>
<dbReference type="InterPro" id="IPR025296">
    <property type="entry name" value="DUF4158"/>
</dbReference>